<dbReference type="Gene3D" id="3.30.360.10">
    <property type="entry name" value="Dihydrodipicolinate Reductase, domain 2"/>
    <property type="match status" value="1"/>
</dbReference>
<sequence>MKAVLAIMEIEQKALFVIFGGTGDLAKRKLYPSLFQLYKKGILQDNFAVIGTARRPWTDEHLQEVVRTSIASNDESQKQIDEFVRHFYYQSHNVNDTEHYVTLRELAEKLDLKYQINGNRLFYLAMSPRFFGTIAQHLKSQNIVTDEGYNRVIVEKPFGRDFESAKELNDSISKYFPEEAFFRIDHYLGKEMIQNIMALRFSNNLFRAVWNNRYIDNIQITLSEALGVEERAGYYETAGALRDMVQNHILQIVSLLTMNMPASYSESDIRREKIYALKSLKKYSPAKVAENFVRAQYIGNDGQVGYLQENEIADDSTTETFVAGKLFVNNENFSGVPIYIRTGKRLTQKTTRIDISFKEMETSFFDSKKLGRNILTINVEPEGQVYLQTNIKKIGQGFDLKPSRMDLQLNNENEVVPEAYEKLLLDALLGDATNFAHWEEVAYAWKFVDSIREAWDAGNGDLSEYKCGSMGPKESEDLLKHDGNHWVFTGE</sequence>
<feature type="binding site" evidence="7">
    <location>
        <position position="190"/>
    </location>
    <ligand>
        <name>substrate</name>
    </ligand>
</feature>
<dbReference type="GO" id="GO:0009051">
    <property type="term" value="P:pentose-phosphate shunt, oxidative branch"/>
    <property type="evidence" value="ECO:0007669"/>
    <property type="project" value="TreeGrafter"/>
</dbReference>
<proteinExistence type="inferred from homology"/>
<comment type="catalytic activity">
    <reaction evidence="7">
        <text>D-glucose 6-phosphate + NADP(+) = 6-phospho-D-glucono-1,5-lactone + NADPH + H(+)</text>
        <dbReference type="Rhea" id="RHEA:15841"/>
        <dbReference type="ChEBI" id="CHEBI:15378"/>
        <dbReference type="ChEBI" id="CHEBI:57783"/>
        <dbReference type="ChEBI" id="CHEBI:57955"/>
        <dbReference type="ChEBI" id="CHEBI:58349"/>
        <dbReference type="ChEBI" id="CHEBI:61548"/>
        <dbReference type="EC" id="1.1.1.49"/>
    </reaction>
</comment>
<accession>A0A0R1MQ11</accession>
<dbReference type="PANTHER" id="PTHR23429">
    <property type="entry name" value="GLUCOSE-6-PHOSPHATE 1-DEHYDROGENASE G6PD"/>
    <property type="match status" value="1"/>
</dbReference>
<evidence type="ECO:0000256" key="1">
    <source>
        <dbReference type="ARBA" id="ARBA00004937"/>
    </source>
</evidence>
<feature type="binding site" evidence="7">
    <location>
        <position position="224"/>
    </location>
    <ligand>
        <name>substrate</name>
    </ligand>
</feature>
<dbReference type="InterPro" id="IPR001282">
    <property type="entry name" value="G6P_DH"/>
</dbReference>
<comment type="caution">
    <text evidence="7">Lacks conserved residue(s) required for the propagation of feature annotation.</text>
</comment>
<evidence type="ECO:0000256" key="6">
    <source>
        <dbReference type="ARBA" id="ARBA00023277"/>
    </source>
</evidence>
<dbReference type="Gene3D" id="3.40.50.720">
    <property type="entry name" value="NAD(P)-binding Rossmann-like Domain"/>
    <property type="match status" value="1"/>
</dbReference>
<comment type="similarity">
    <text evidence="2 7">Belongs to the glucose-6-phosphate dehydrogenase family.</text>
</comment>
<dbReference type="PRINTS" id="PR00079">
    <property type="entry name" value="G6PDHDRGNASE"/>
</dbReference>
<dbReference type="SUPFAM" id="SSF51735">
    <property type="entry name" value="NAD(P)-binding Rossmann-fold domains"/>
    <property type="match status" value="1"/>
</dbReference>
<dbReference type="GO" id="GO:0004345">
    <property type="term" value="F:glucose-6-phosphate dehydrogenase activity"/>
    <property type="evidence" value="ECO:0007669"/>
    <property type="project" value="UniProtKB-UniRule"/>
</dbReference>
<comment type="caution">
    <text evidence="10">The sequence shown here is derived from an EMBL/GenBank/DDBJ whole genome shotgun (WGS) entry which is preliminary data.</text>
</comment>
<dbReference type="STRING" id="1423759.FC92_GL001415"/>
<protein>
    <recommendedName>
        <fullName evidence="7">Glucose-6-phosphate 1-dehydrogenase</fullName>
        <shortName evidence="7">G6PD</shortName>
        <ecNumber evidence="7">1.1.1.49</ecNumber>
    </recommendedName>
</protein>
<dbReference type="InterPro" id="IPR019796">
    <property type="entry name" value="G6P_DH_AS"/>
</dbReference>
<dbReference type="GO" id="GO:0006006">
    <property type="term" value="P:glucose metabolic process"/>
    <property type="evidence" value="ECO:0007669"/>
    <property type="project" value="UniProtKB-KW"/>
</dbReference>
<dbReference type="PROSITE" id="PS00069">
    <property type="entry name" value="G6P_DEHYDROGENASE"/>
    <property type="match status" value="1"/>
</dbReference>
<dbReference type="GO" id="GO:0005829">
    <property type="term" value="C:cytosol"/>
    <property type="evidence" value="ECO:0007669"/>
    <property type="project" value="TreeGrafter"/>
</dbReference>
<dbReference type="UniPathway" id="UPA00115">
    <property type="reaction ID" value="UER00408"/>
</dbReference>
<dbReference type="PANTHER" id="PTHR23429:SF0">
    <property type="entry name" value="GLUCOSE-6-PHOSPHATE 1-DEHYDROGENASE"/>
    <property type="match status" value="1"/>
</dbReference>
<feature type="domain" description="Glucose-6-phosphate dehydrogenase NAD-binding" evidence="8">
    <location>
        <begin position="17"/>
        <end position="195"/>
    </location>
</feature>
<evidence type="ECO:0000259" key="9">
    <source>
        <dbReference type="Pfam" id="PF02781"/>
    </source>
</evidence>
<evidence type="ECO:0000256" key="2">
    <source>
        <dbReference type="ARBA" id="ARBA00009975"/>
    </source>
</evidence>
<evidence type="ECO:0000256" key="4">
    <source>
        <dbReference type="ARBA" id="ARBA00022857"/>
    </source>
</evidence>
<dbReference type="Proteomes" id="UP000051448">
    <property type="component" value="Unassembled WGS sequence"/>
</dbReference>
<comment type="function">
    <text evidence="7">Catalyzes the oxidation of glucose 6-phosphate to 6-phosphogluconolactone.</text>
</comment>
<gene>
    <name evidence="7" type="primary">zwf</name>
    <name evidence="10" type="ORF">FC92_GL001415</name>
</gene>
<dbReference type="GO" id="GO:0050661">
    <property type="term" value="F:NADP binding"/>
    <property type="evidence" value="ECO:0007669"/>
    <property type="project" value="UniProtKB-UniRule"/>
</dbReference>
<evidence type="ECO:0000313" key="10">
    <source>
        <dbReference type="EMBL" id="KRL07844.1"/>
    </source>
</evidence>
<dbReference type="GeneID" id="98310705"/>
<dbReference type="InterPro" id="IPR022675">
    <property type="entry name" value="G6P_DH_C"/>
</dbReference>
<evidence type="ECO:0000256" key="5">
    <source>
        <dbReference type="ARBA" id="ARBA00023002"/>
    </source>
</evidence>
<feature type="binding site" evidence="7">
    <location>
        <position position="186"/>
    </location>
    <ligand>
        <name>substrate</name>
    </ligand>
</feature>
<dbReference type="HAMAP" id="MF_00966">
    <property type="entry name" value="G6PD"/>
    <property type="match status" value="1"/>
</dbReference>
<dbReference type="AlphaFoldDB" id="A0A0R1MQ11"/>
<dbReference type="NCBIfam" id="TIGR00871">
    <property type="entry name" value="zwf"/>
    <property type="match status" value="1"/>
</dbReference>
<dbReference type="PIRSF" id="PIRSF000110">
    <property type="entry name" value="G6PD"/>
    <property type="match status" value="1"/>
</dbReference>
<comment type="pathway">
    <text evidence="1 7">Carbohydrate degradation; pentose phosphate pathway; D-ribulose 5-phosphate from D-glucose 6-phosphate (oxidative stage): step 1/3.</text>
</comment>
<keyword evidence="5 7" id="KW-0560">Oxidoreductase</keyword>
<keyword evidence="11" id="KW-1185">Reference proteome</keyword>
<dbReference type="Pfam" id="PF00479">
    <property type="entry name" value="G6PD_N"/>
    <property type="match status" value="1"/>
</dbReference>
<feature type="binding site" evidence="7">
    <location>
        <position position="349"/>
    </location>
    <ligand>
        <name>substrate</name>
    </ligand>
</feature>
<feature type="binding site" evidence="7">
    <location>
        <position position="54"/>
    </location>
    <ligand>
        <name>NADP(+)</name>
        <dbReference type="ChEBI" id="CHEBI:58349"/>
    </ligand>
</feature>
<dbReference type="InterPro" id="IPR022674">
    <property type="entry name" value="G6P_DH_NAD-bd"/>
</dbReference>
<dbReference type="EMBL" id="AZDX01000004">
    <property type="protein sequence ID" value="KRL07844.1"/>
    <property type="molecule type" value="Genomic_DNA"/>
</dbReference>
<evidence type="ECO:0000259" key="8">
    <source>
        <dbReference type="Pfam" id="PF00479"/>
    </source>
</evidence>
<keyword evidence="4 7" id="KW-0521">NADP</keyword>
<feature type="domain" description="Glucose-6-phosphate dehydrogenase C-terminal" evidence="9">
    <location>
        <begin position="197"/>
        <end position="486"/>
    </location>
</feature>
<feature type="binding site" evidence="7">
    <location>
        <begin position="20"/>
        <end position="27"/>
    </location>
    <ligand>
        <name>NADP(+)</name>
        <dbReference type="ChEBI" id="CHEBI:58349"/>
    </ligand>
</feature>
<dbReference type="RefSeq" id="WP_162255352.1">
    <property type="nucleotide sequence ID" value="NZ_AZDX01000004.1"/>
</dbReference>
<feature type="active site" description="Proton acceptor" evidence="7">
    <location>
        <position position="248"/>
    </location>
</feature>
<feature type="binding site" evidence="7">
    <location>
        <position position="243"/>
    </location>
    <ligand>
        <name>substrate</name>
    </ligand>
</feature>
<evidence type="ECO:0000313" key="11">
    <source>
        <dbReference type="Proteomes" id="UP000051448"/>
    </source>
</evidence>
<keyword evidence="6 7" id="KW-0119">Carbohydrate metabolism</keyword>
<name>A0A0R1MQ11_9LACO</name>
<dbReference type="InterPro" id="IPR036291">
    <property type="entry name" value="NAD(P)-bd_dom_sf"/>
</dbReference>
<evidence type="ECO:0000256" key="7">
    <source>
        <dbReference type="HAMAP-Rule" id="MF_00966"/>
    </source>
</evidence>
<dbReference type="EC" id="1.1.1.49" evidence="7"/>
<dbReference type="SUPFAM" id="SSF55347">
    <property type="entry name" value="Glyceraldehyde-3-phosphate dehydrogenase-like, C-terminal domain"/>
    <property type="match status" value="1"/>
</dbReference>
<keyword evidence="3 7" id="KW-0313">Glucose metabolism</keyword>
<dbReference type="Pfam" id="PF02781">
    <property type="entry name" value="G6PD_C"/>
    <property type="match status" value="1"/>
</dbReference>
<evidence type="ECO:0000256" key="3">
    <source>
        <dbReference type="ARBA" id="ARBA00022526"/>
    </source>
</evidence>
<reference evidence="10 11" key="1">
    <citation type="journal article" date="2015" name="Genome Announc.">
        <title>Expanding the biotechnology potential of lactobacilli through comparative genomics of 213 strains and associated genera.</title>
        <authorList>
            <person name="Sun Z."/>
            <person name="Harris H.M."/>
            <person name="McCann A."/>
            <person name="Guo C."/>
            <person name="Argimon S."/>
            <person name="Zhang W."/>
            <person name="Yang X."/>
            <person name="Jeffery I.B."/>
            <person name="Cooney J.C."/>
            <person name="Kagawa T.F."/>
            <person name="Liu W."/>
            <person name="Song Y."/>
            <person name="Salvetti E."/>
            <person name="Wrobel A."/>
            <person name="Rasinkangas P."/>
            <person name="Parkhill J."/>
            <person name="Rea M.C."/>
            <person name="O'Sullivan O."/>
            <person name="Ritari J."/>
            <person name="Douillard F.P."/>
            <person name="Paul Ross R."/>
            <person name="Yang R."/>
            <person name="Briner A.E."/>
            <person name="Felis G.E."/>
            <person name="de Vos W.M."/>
            <person name="Barrangou R."/>
            <person name="Klaenhammer T.R."/>
            <person name="Caufield P.W."/>
            <person name="Cui Y."/>
            <person name="Zhang H."/>
            <person name="O'Toole P.W."/>
        </authorList>
    </citation>
    <scope>NUCLEOTIDE SEQUENCE [LARGE SCALE GENOMIC DNA]</scope>
    <source>
        <strain evidence="10 11">DSM 19519</strain>
    </source>
</reference>
<dbReference type="PATRIC" id="fig|1423759.3.peg.1483"/>
<organism evidence="10 11">
    <name type="scientific">Liquorilactobacillus hordei DSM 19519</name>
    <dbReference type="NCBI Taxonomy" id="1423759"/>
    <lineage>
        <taxon>Bacteria</taxon>
        <taxon>Bacillati</taxon>
        <taxon>Bacillota</taxon>
        <taxon>Bacilli</taxon>
        <taxon>Lactobacillales</taxon>
        <taxon>Lactobacillaceae</taxon>
        <taxon>Liquorilactobacillus</taxon>
    </lineage>
</organism>
<feature type="binding site" evidence="7">
    <location>
        <position position="344"/>
    </location>
    <ligand>
        <name>substrate</name>
    </ligand>
</feature>
<feature type="binding site" evidence="7">
    <location>
        <position position="156"/>
    </location>
    <ligand>
        <name>NADP(+)</name>
        <dbReference type="ChEBI" id="CHEBI:58349"/>
    </ligand>
</feature>